<gene>
    <name evidence="1" type="ORF">ALC62_15255</name>
</gene>
<evidence type="ECO:0000313" key="1">
    <source>
        <dbReference type="EMBL" id="KYM94124.1"/>
    </source>
</evidence>
<dbReference type="EMBL" id="KQ978409">
    <property type="protein sequence ID" value="KYM94124.1"/>
    <property type="molecule type" value="Genomic_DNA"/>
</dbReference>
<dbReference type="Proteomes" id="UP000078542">
    <property type="component" value="Unassembled WGS sequence"/>
</dbReference>
<keyword evidence="2" id="KW-1185">Reference proteome</keyword>
<dbReference type="AlphaFoldDB" id="A0A151I7L0"/>
<name>A0A151I7L0_9HYME</name>
<reference evidence="1 2" key="1">
    <citation type="submission" date="2016-03" db="EMBL/GenBank/DDBJ databases">
        <title>Cyphomyrmex costatus WGS genome.</title>
        <authorList>
            <person name="Nygaard S."/>
            <person name="Hu H."/>
            <person name="Boomsma J."/>
            <person name="Zhang G."/>
        </authorList>
    </citation>
    <scope>NUCLEOTIDE SEQUENCE [LARGE SCALE GENOMIC DNA]</scope>
    <source>
        <strain evidence="1">MS0001</strain>
        <tissue evidence="1">Whole body</tissue>
    </source>
</reference>
<dbReference type="PANTHER" id="PTHR46113:SF1">
    <property type="entry name" value="PEPTIDASE M17 LEUCYL AMINOPEPTIDASE N-TERMINAL DOMAIN-CONTAINING PROTEIN"/>
    <property type="match status" value="1"/>
</dbReference>
<organism evidence="1 2">
    <name type="scientific">Cyphomyrmex costatus</name>
    <dbReference type="NCBI Taxonomy" id="456900"/>
    <lineage>
        <taxon>Eukaryota</taxon>
        <taxon>Metazoa</taxon>
        <taxon>Ecdysozoa</taxon>
        <taxon>Arthropoda</taxon>
        <taxon>Hexapoda</taxon>
        <taxon>Insecta</taxon>
        <taxon>Pterygota</taxon>
        <taxon>Neoptera</taxon>
        <taxon>Endopterygota</taxon>
        <taxon>Hymenoptera</taxon>
        <taxon>Apocrita</taxon>
        <taxon>Aculeata</taxon>
        <taxon>Formicoidea</taxon>
        <taxon>Formicidae</taxon>
        <taxon>Myrmicinae</taxon>
        <taxon>Cyphomyrmex</taxon>
    </lineage>
</organism>
<dbReference type="PANTHER" id="PTHR46113">
    <property type="entry name" value="SNAC DOMAIN-CONTAINING PROTEIN"/>
    <property type="match status" value="1"/>
</dbReference>
<evidence type="ECO:0000313" key="2">
    <source>
        <dbReference type="Proteomes" id="UP000078542"/>
    </source>
</evidence>
<protein>
    <submittedName>
        <fullName evidence="1">Uncharacterized protein</fullName>
    </submittedName>
</protein>
<feature type="non-terminal residue" evidence="1">
    <location>
        <position position="1"/>
    </location>
</feature>
<accession>A0A151I7L0</accession>
<proteinExistence type="predicted"/>
<sequence length="183" mass="21921">KFLSKLYEYRTIDHNISRIALHKFRNHLWYLSSETIALAFFDLTLPSDLKQKMIDALNRESCDENIKRILIKDEEISEFIQKGFEYFVSAETKNFFKRFDLDNQFLQTDPSTWSENTSFQKGLEIVNKLRVVNDTAERGVQLMQNYNRLFTKNEEQAQYVLQIVNDYHRRFPDCKKETLSKKL</sequence>